<dbReference type="Pfam" id="PF03454">
    <property type="entry name" value="MoeA_C"/>
    <property type="match status" value="1"/>
</dbReference>
<dbReference type="InterPro" id="IPR005110">
    <property type="entry name" value="MoeA_linker/N"/>
</dbReference>
<dbReference type="SUPFAM" id="SSF53218">
    <property type="entry name" value="Molybdenum cofactor biosynthesis proteins"/>
    <property type="match status" value="1"/>
</dbReference>
<evidence type="ECO:0000256" key="4">
    <source>
        <dbReference type="ARBA" id="ARBA00023150"/>
    </source>
</evidence>
<dbReference type="RefSeq" id="WP_189446731.1">
    <property type="nucleotide sequence ID" value="NZ_BMXY01000001.1"/>
</dbReference>
<dbReference type="CDD" id="cd00887">
    <property type="entry name" value="MoeA"/>
    <property type="match status" value="1"/>
</dbReference>
<evidence type="ECO:0000256" key="5">
    <source>
        <dbReference type="ARBA" id="ARBA00047317"/>
    </source>
</evidence>
<dbReference type="PANTHER" id="PTHR10192">
    <property type="entry name" value="MOLYBDOPTERIN BIOSYNTHESIS PROTEIN"/>
    <property type="match status" value="1"/>
</dbReference>
<dbReference type="InterPro" id="IPR036135">
    <property type="entry name" value="MoeA_linker/N_sf"/>
</dbReference>
<dbReference type="Pfam" id="PF00994">
    <property type="entry name" value="MoCF_biosynth"/>
    <property type="match status" value="1"/>
</dbReference>
<dbReference type="EC" id="2.10.1.1" evidence="6"/>
<dbReference type="InterPro" id="IPR005111">
    <property type="entry name" value="MoeA_C_domain_IV"/>
</dbReference>
<dbReference type="InterPro" id="IPR038987">
    <property type="entry name" value="MoeA-like"/>
</dbReference>
<name>A0ABQ3BU57_9GAMM</name>
<proteinExistence type="inferred from homology"/>
<protein>
    <recommendedName>
        <fullName evidence="6">Molybdopterin molybdenumtransferase</fullName>
        <ecNumber evidence="6">2.10.1.1</ecNumber>
    </recommendedName>
</protein>
<comment type="function">
    <text evidence="1 6">Catalyzes the insertion of molybdate into adenylated molybdopterin with the concomitant release of AMP.</text>
</comment>
<dbReference type="InterPro" id="IPR036425">
    <property type="entry name" value="MoaB/Mog-like_dom_sf"/>
</dbReference>
<dbReference type="InterPro" id="IPR036688">
    <property type="entry name" value="MoeA_C_domain_IV_sf"/>
</dbReference>
<comment type="pathway">
    <text evidence="2 6">Cofactor biosynthesis; molybdopterin biosynthesis.</text>
</comment>
<comment type="catalytic activity">
    <reaction evidence="5">
        <text>adenylyl-molybdopterin + molybdate = Mo-molybdopterin + AMP + H(+)</text>
        <dbReference type="Rhea" id="RHEA:35047"/>
        <dbReference type="ChEBI" id="CHEBI:15378"/>
        <dbReference type="ChEBI" id="CHEBI:36264"/>
        <dbReference type="ChEBI" id="CHEBI:62727"/>
        <dbReference type="ChEBI" id="CHEBI:71302"/>
        <dbReference type="ChEBI" id="CHEBI:456215"/>
        <dbReference type="EC" id="2.10.1.1"/>
    </reaction>
</comment>
<evidence type="ECO:0000313" key="9">
    <source>
        <dbReference type="Proteomes" id="UP000643403"/>
    </source>
</evidence>
<evidence type="ECO:0000256" key="2">
    <source>
        <dbReference type="ARBA" id="ARBA00005046"/>
    </source>
</evidence>
<dbReference type="Gene3D" id="2.170.190.11">
    <property type="entry name" value="Molybdopterin biosynthesis moea protein, domain 3"/>
    <property type="match status" value="1"/>
</dbReference>
<dbReference type="PANTHER" id="PTHR10192:SF5">
    <property type="entry name" value="GEPHYRIN"/>
    <property type="match status" value="1"/>
</dbReference>
<comment type="caution">
    <text evidence="8">The sequence shown here is derived from an EMBL/GenBank/DDBJ whole genome shotgun (WGS) entry which is preliminary data.</text>
</comment>
<dbReference type="Proteomes" id="UP000643403">
    <property type="component" value="Unassembled WGS sequence"/>
</dbReference>
<comment type="similarity">
    <text evidence="3 6">Belongs to the MoeA family.</text>
</comment>
<accession>A0ABQ3BU57</accession>
<dbReference type="SMART" id="SM00852">
    <property type="entry name" value="MoCF_biosynth"/>
    <property type="match status" value="1"/>
</dbReference>
<feature type="domain" description="MoaB/Mog" evidence="7">
    <location>
        <begin position="179"/>
        <end position="318"/>
    </location>
</feature>
<gene>
    <name evidence="8" type="primary">moeA</name>
    <name evidence="8" type="ORF">GCM10008101_04820</name>
</gene>
<dbReference type="Pfam" id="PF03453">
    <property type="entry name" value="MoeA_N"/>
    <property type="match status" value="1"/>
</dbReference>
<dbReference type="Gene3D" id="2.40.340.10">
    <property type="entry name" value="MoeA, C-terminal, domain IV"/>
    <property type="match status" value="1"/>
</dbReference>
<keyword evidence="4 6" id="KW-0501">Molybdenum cofactor biosynthesis</keyword>
<dbReference type="InterPro" id="IPR001453">
    <property type="entry name" value="MoaB/Mog_dom"/>
</dbReference>
<evidence type="ECO:0000256" key="6">
    <source>
        <dbReference type="RuleBase" id="RU365090"/>
    </source>
</evidence>
<keyword evidence="6" id="KW-0500">Molybdenum</keyword>
<evidence type="ECO:0000256" key="1">
    <source>
        <dbReference type="ARBA" id="ARBA00002901"/>
    </source>
</evidence>
<reference evidence="9" key="1">
    <citation type="journal article" date="2019" name="Int. J. Syst. Evol. Microbiol.">
        <title>The Global Catalogue of Microorganisms (GCM) 10K type strain sequencing project: providing services to taxonomists for standard genome sequencing and annotation.</title>
        <authorList>
            <consortium name="The Broad Institute Genomics Platform"/>
            <consortium name="The Broad Institute Genome Sequencing Center for Infectious Disease"/>
            <person name="Wu L."/>
            <person name="Ma J."/>
        </authorList>
    </citation>
    <scope>NUCLEOTIDE SEQUENCE [LARGE SCALE GENOMIC DNA]</scope>
    <source>
        <strain evidence="9">KCTC 22558</strain>
    </source>
</reference>
<dbReference type="Gene3D" id="3.90.105.10">
    <property type="entry name" value="Molybdopterin biosynthesis moea protein, domain 2"/>
    <property type="match status" value="1"/>
</dbReference>
<dbReference type="SUPFAM" id="SSF63867">
    <property type="entry name" value="MoeA C-terminal domain-like"/>
    <property type="match status" value="1"/>
</dbReference>
<sequence length="411" mass="42990">MIDYEDALARLLGTASTLPVERVDAANAIGRVLAAPLASAEALPPFDNSAMDGFALRCAGEVIHAGTVIDVHGLRAAGDGEARADDGAWEIMTGARVPDGLDSIVPVEQVETLDDDGGVPRIRVTADVTPGQHLRRAGEDLQAGAVLAEAGTLVDPALRMLCAAVGIAELPLRRCPRVALVNTGRELVDDPRRALGAGEIRNSNGPFLAARLAAAGADVVACRTVGDDVDAFLEALAVAGDVDVVVSTGAVSMGRFDFVPEALARLGATTLFHKTRIRPGKPILAATLPGGALFFGLPGNPSSTAVGLRFFVEPVLRRMLGMPDERVLELPLLAPYAKRAPLRMHLKARVVLDAGARACVEILAGQESFRIRPLLEANAWAVVPADVDTLPAGARVRVVSRGHLEPLGLYA</sequence>
<keyword evidence="6" id="KW-0808">Transferase</keyword>
<evidence type="ECO:0000313" key="8">
    <source>
        <dbReference type="EMBL" id="GGZ54581.1"/>
    </source>
</evidence>
<dbReference type="Gene3D" id="3.40.980.10">
    <property type="entry name" value="MoaB/Mog-like domain"/>
    <property type="match status" value="1"/>
</dbReference>
<keyword evidence="9" id="KW-1185">Reference proteome</keyword>
<dbReference type="SUPFAM" id="SSF63882">
    <property type="entry name" value="MoeA N-terminal region -like"/>
    <property type="match status" value="1"/>
</dbReference>
<evidence type="ECO:0000256" key="3">
    <source>
        <dbReference type="ARBA" id="ARBA00010763"/>
    </source>
</evidence>
<keyword evidence="6" id="KW-0479">Metal-binding</keyword>
<organism evidence="8 9">
    <name type="scientific">Cognatilysobacter xinjiangensis</name>
    <dbReference type="NCBI Taxonomy" id="546892"/>
    <lineage>
        <taxon>Bacteria</taxon>
        <taxon>Pseudomonadati</taxon>
        <taxon>Pseudomonadota</taxon>
        <taxon>Gammaproteobacteria</taxon>
        <taxon>Lysobacterales</taxon>
        <taxon>Lysobacteraceae</taxon>
        <taxon>Cognatilysobacter</taxon>
    </lineage>
</organism>
<comment type="cofactor">
    <cofactor evidence="6">
        <name>Mg(2+)</name>
        <dbReference type="ChEBI" id="CHEBI:18420"/>
    </cofactor>
</comment>
<dbReference type="EMBL" id="BMXY01000001">
    <property type="protein sequence ID" value="GGZ54581.1"/>
    <property type="molecule type" value="Genomic_DNA"/>
</dbReference>
<keyword evidence="6" id="KW-0460">Magnesium</keyword>
<evidence type="ECO:0000259" key="7">
    <source>
        <dbReference type="SMART" id="SM00852"/>
    </source>
</evidence>
<dbReference type="NCBIfam" id="TIGR00177">
    <property type="entry name" value="molyb_syn"/>
    <property type="match status" value="1"/>
</dbReference>